<comment type="subcellular location">
    <subcellularLocation>
        <location evidence="1">Endomembrane system</location>
        <topology evidence="1">Multi-pass membrane protein</topology>
    </subcellularLocation>
</comment>
<dbReference type="InterPro" id="IPR036259">
    <property type="entry name" value="MFS_trans_sf"/>
</dbReference>
<keyword evidence="3 6" id="KW-1133">Transmembrane helix</keyword>
<dbReference type="InterPro" id="IPR011701">
    <property type="entry name" value="MFS"/>
</dbReference>
<evidence type="ECO:0000256" key="6">
    <source>
        <dbReference type="SAM" id="Phobius"/>
    </source>
</evidence>
<feature type="transmembrane region" description="Helical" evidence="6">
    <location>
        <begin position="209"/>
        <end position="231"/>
    </location>
</feature>
<accession>A0A7S2IF83</accession>
<dbReference type="GO" id="GO:0022857">
    <property type="term" value="F:transmembrane transporter activity"/>
    <property type="evidence" value="ECO:0007669"/>
    <property type="project" value="InterPro"/>
</dbReference>
<dbReference type="Pfam" id="PF07690">
    <property type="entry name" value="MFS_1"/>
    <property type="match status" value="1"/>
</dbReference>
<dbReference type="PANTHER" id="PTHR23519:SF1">
    <property type="entry name" value="AUTOPHAGY-RELATED PROTEIN 22"/>
    <property type="match status" value="1"/>
</dbReference>
<protein>
    <recommendedName>
        <fullName evidence="8">Major facilitator superfamily (MFS) profile domain-containing protein</fullName>
    </recommendedName>
</protein>
<feature type="transmembrane region" description="Helical" evidence="6">
    <location>
        <begin position="463"/>
        <end position="483"/>
    </location>
</feature>
<dbReference type="PANTHER" id="PTHR23519">
    <property type="entry name" value="AUTOPHAGY-RELATED PROTEIN 22"/>
    <property type="match status" value="1"/>
</dbReference>
<evidence type="ECO:0008006" key="8">
    <source>
        <dbReference type="Google" id="ProtNLM"/>
    </source>
</evidence>
<feature type="transmembrane region" description="Helical" evidence="6">
    <location>
        <begin position="396"/>
        <end position="413"/>
    </location>
</feature>
<dbReference type="AlphaFoldDB" id="A0A7S2IF83"/>
<feature type="transmembrane region" description="Helical" evidence="6">
    <location>
        <begin position="243"/>
        <end position="265"/>
    </location>
</feature>
<keyword evidence="2 6" id="KW-0812">Transmembrane</keyword>
<evidence type="ECO:0000256" key="4">
    <source>
        <dbReference type="ARBA" id="ARBA00023136"/>
    </source>
</evidence>
<feature type="transmembrane region" description="Helical" evidence="6">
    <location>
        <begin position="338"/>
        <end position="358"/>
    </location>
</feature>
<keyword evidence="4 6" id="KW-0472">Membrane</keyword>
<dbReference type="InterPro" id="IPR050495">
    <property type="entry name" value="ATG22/LtaA_families"/>
</dbReference>
<reference evidence="7" key="1">
    <citation type="submission" date="2021-01" db="EMBL/GenBank/DDBJ databases">
        <authorList>
            <person name="Corre E."/>
            <person name="Pelletier E."/>
            <person name="Niang G."/>
            <person name="Scheremetjew M."/>
            <person name="Finn R."/>
            <person name="Kale V."/>
            <person name="Holt S."/>
            <person name="Cochrane G."/>
            <person name="Meng A."/>
            <person name="Brown T."/>
            <person name="Cohen L."/>
        </authorList>
    </citation>
    <scope>NUCLEOTIDE SEQUENCE</scope>
    <source>
        <strain evidence="7">CCMP826</strain>
    </source>
</reference>
<feature type="transmembrane region" description="Helical" evidence="6">
    <location>
        <begin position="305"/>
        <end position="332"/>
    </location>
</feature>
<evidence type="ECO:0000256" key="3">
    <source>
        <dbReference type="ARBA" id="ARBA00022989"/>
    </source>
</evidence>
<feature type="transmembrane region" description="Helical" evidence="6">
    <location>
        <begin position="172"/>
        <end position="197"/>
    </location>
</feature>
<feature type="region of interest" description="Disordered" evidence="5">
    <location>
        <begin position="1"/>
        <end position="21"/>
    </location>
</feature>
<dbReference type="EMBL" id="HBGV01018927">
    <property type="protein sequence ID" value="CAD9517242.1"/>
    <property type="molecule type" value="Transcribed_RNA"/>
</dbReference>
<feature type="transmembrane region" description="Helical" evidence="6">
    <location>
        <begin position="147"/>
        <end position="166"/>
    </location>
</feature>
<feature type="transmembrane region" description="Helical" evidence="6">
    <location>
        <begin position="116"/>
        <end position="135"/>
    </location>
</feature>
<dbReference type="GO" id="GO:0012505">
    <property type="term" value="C:endomembrane system"/>
    <property type="evidence" value="ECO:0007669"/>
    <property type="project" value="UniProtKB-SubCell"/>
</dbReference>
<feature type="region of interest" description="Disordered" evidence="5">
    <location>
        <begin position="496"/>
        <end position="520"/>
    </location>
</feature>
<feature type="transmembrane region" description="Helical" evidence="6">
    <location>
        <begin position="370"/>
        <end position="390"/>
    </location>
</feature>
<feature type="compositionally biased region" description="Acidic residues" evidence="5">
    <location>
        <begin position="498"/>
        <end position="507"/>
    </location>
</feature>
<name>A0A7S2IF83_9STRA</name>
<proteinExistence type="predicted"/>
<gene>
    <name evidence="7" type="ORF">HTAM1171_LOCUS11728</name>
</gene>
<evidence type="ECO:0000256" key="5">
    <source>
        <dbReference type="SAM" id="MobiDB-lite"/>
    </source>
</evidence>
<dbReference type="SUPFAM" id="SSF103473">
    <property type="entry name" value="MFS general substrate transporter"/>
    <property type="match status" value="1"/>
</dbReference>
<evidence type="ECO:0000256" key="1">
    <source>
        <dbReference type="ARBA" id="ARBA00004127"/>
    </source>
</evidence>
<evidence type="ECO:0000256" key="2">
    <source>
        <dbReference type="ARBA" id="ARBA00022692"/>
    </source>
</evidence>
<dbReference type="Gene3D" id="1.20.1250.20">
    <property type="entry name" value="MFS general substrate transporter like domains"/>
    <property type="match status" value="2"/>
</dbReference>
<feature type="transmembrane region" description="Helical" evidence="6">
    <location>
        <begin position="433"/>
        <end position="451"/>
    </location>
</feature>
<evidence type="ECO:0000313" key="7">
    <source>
        <dbReference type="EMBL" id="CAD9517242.1"/>
    </source>
</evidence>
<sequence length="520" mass="57537">MSDDFKNDEVQAKNPKRNYERKLSISEEAEAASSGRRRAPWPINLIEKPFSVTGPTTGVSLGEARGWGMDSAARGPLNQAGSFVGSALLRLALADAECQNPVTCTNTVYGLKPTNILTMSSVVVGLATAILMPIVGAIVDHTKYRKLMGGATAFLVCLATGLQIMISQDTWFTVLLLEIFGGFFLISHTTSVMAYLPDLSREEEDLSHYTARFNIAGFTVQMIYVAIVVGISEGIGANNLETARISLIVCFPLSTILLGYAWVFLFRKRPPLSEVPPGSNLVTTGFKQVGRTSMRIFTKYKSLRWFMFALLWSPESGAGAVLSITVTFMVTILRMSTIQVGITNLILLLFTLPGSLLSKKMIAMVNPLRSFQMSLVFFSLSVAITAAVLDSEEKKHWTYLFAVFWGIAFGWVYPSQRVLQCTLIPKGQETEMMGVFAFFAQLLGWLPPLIFSIMNQKGVDMRWGVSMISFFIFFAFLITLLMGSYEHALSQVNPAESTDLEFDEEQQEKDKDVSTDENES</sequence>
<organism evidence="7">
    <name type="scientific">Helicotheca tamesis</name>
    <dbReference type="NCBI Taxonomy" id="374047"/>
    <lineage>
        <taxon>Eukaryota</taxon>
        <taxon>Sar</taxon>
        <taxon>Stramenopiles</taxon>
        <taxon>Ochrophyta</taxon>
        <taxon>Bacillariophyta</taxon>
        <taxon>Mediophyceae</taxon>
        <taxon>Lithodesmiophycidae</taxon>
        <taxon>Lithodesmiales</taxon>
        <taxon>Lithodesmiaceae</taxon>
        <taxon>Helicotheca</taxon>
    </lineage>
</organism>